<dbReference type="STRING" id="1093900.A0A507AHR7"/>
<accession>A0A507AHR7</accession>
<dbReference type="AlphaFoldDB" id="A0A507AHR7"/>
<reference evidence="3 4" key="1">
    <citation type="submission" date="2019-06" db="EMBL/GenBank/DDBJ databases">
        <title>Draft genome sequence of the filamentous fungus Phialemoniopsis curvata isolated from diesel fuel.</title>
        <authorList>
            <person name="Varaljay V.A."/>
            <person name="Lyon W.J."/>
            <person name="Crouch A.L."/>
            <person name="Drake C.E."/>
            <person name="Hollomon J.M."/>
            <person name="Nadeau L.J."/>
            <person name="Nunn H.S."/>
            <person name="Stevenson B.S."/>
            <person name="Bojanowski C.L."/>
            <person name="Crookes-Goodson W.J."/>
        </authorList>
    </citation>
    <scope>NUCLEOTIDE SEQUENCE [LARGE SCALE GENOMIC DNA]</scope>
    <source>
        <strain evidence="3 4">D216</strain>
    </source>
</reference>
<protein>
    <recommendedName>
        <fullName evidence="2">EthD domain-containing protein</fullName>
    </recommendedName>
</protein>
<evidence type="ECO:0000313" key="4">
    <source>
        <dbReference type="Proteomes" id="UP000319257"/>
    </source>
</evidence>
<dbReference type="OrthoDB" id="3454835at2759"/>
<sequence>MSIDRAVGHERISHKFTYDTLSYDAGVHYQPCVKVSFYFKKLPDVSYDHFHQHWATVHADLTVGSKPFARHKVLRYIQHHQSPEDKERAKKYGSVMDYDGCSTLWLASWEDFDQFINSPEYAALSSDCDHFLDVSSITLFAGHDMIAFGKATPGIEDSDGVTEYASGG</sequence>
<evidence type="ECO:0000259" key="2">
    <source>
        <dbReference type="Pfam" id="PF07110"/>
    </source>
</evidence>
<dbReference type="RefSeq" id="XP_030990343.1">
    <property type="nucleotide sequence ID" value="XM_031144991.1"/>
</dbReference>
<dbReference type="GeneID" id="41977418"/>
<dbReference type="InterPro" id="IPR011008">
    <property type="entry name" value="Dimeric_a/b-barrel"/>
</dbReference>
<dbReference type="Gene3D" id="3.30.70.100">
    <property type="match status" value="1"/>
</dbReference>
<dbReference type="EMBL" id="SKBQ01000076">
    <property type="protein sequence ID" value="TPX08632.1"/>
    <property type="molecule type" value="Genomic_DNA"/>
</dbReference>
<dbReference type="InterPro" id="IPR009799">
    <property type="entry name" value="EthD_dom"/>
</dbReference>
<name>A0A507AHR7_9PEZI</name>
<proteinExistence type="inferred from homology"/>
<evidence type="ECO:0000313" key="3">
    <source>
        <dbReference type="EMBL" id="TPX08632.1"/>
    </source>
</evidence>
<dbReference type="SUPFAM" id="SSF54909">
    <property type="entry name" value="Dimeric alpha+beta barrel"/>
    <property type="match status" value="1"/>
</dbReference>
<dbReference type="Proteomes" id="UP000319257">
    <property type="component" value="Unassembled WGS sequence"/>
</dbReference>
<evidence type="ECO:0000256" key="1">
    <source>
        <dbReference type="ARBA" id="ARBA00005986"/>
    </source>
</evidence>
<organism evidence="3 4">
    <name type="scientific">Thyridium curvatum</name>
    <dbReference type="NCBI Taxonomy" id="1093900"/>
    <lineage>
        <taxon>Eukaryota</taxon>
        <taxon>Fungi</taxon>
        <taxon>Dikarya</taxon>
        <taxon>Ascomycota</taxon>
        <taxon>Pezizomycotina</taxon>
        <taxon>Sordariomycetes</taxon>
        <taxon>Sordariomycetidae</taxon>
        <taxon>Thyridiales</taxon>
        <taxon>Thyridiaceae</taxon>
        <taxon>Thyridium</taxon>
    </lineage>
</organism>
<feature type="domain" description="EthD" evidence="2">
    <location>
        <begin position="43"/>
        <end position="134"/>
    </location>
</feature>
<dbReference type="GO" id="GO:0016491">
    <property type="term" value="F:oxidoreductase activity"/>
    <property type="evidence" value="ECO:0007669"/>
    <property type="project" value="InterPro"/>
</dbReference>
<dbReference type="Pfam" id="PF07110">
    <property type="entry name" value="EthD"/>
    <property type="match status" value="1"/>
</dbReference>
<dbReference type="InParanoid" id="A0A507AHR7"/>
<comment type="similarity">
    <text evidence="1">Belongs to the tpcK family.</text>
</comment>
<gene>
    <name evidence="3" type="ORF">E0L32_009971</name>
</gene>
<comment type="caution">
    <text evidence="3">The sequence shown here is derived from an EMBL/GenBank/DDBJ whole genome shotgun (WGS) entry which is preliminary data.</text>
</comment>
<keyword evidence="4" id="KW-1185">Reference proteome</keyword>